<evidence type="ECO:0000256" key="5">
    <source>
        <dbReference type="ARBA" id="ARBA00023295"/>
    </source>
</evidence>
<evidence type="ECO:0000313" key="11">
    <source>
        <dbReference type="EMBL" id="UUI75092.1"/>
    </source>
</evidence>
<dbReference type="Pfam" id="PF00331">
    <property type="entry name" value="Glyco_hydro_10"/>
    <property type="match status" value="1"/>
</dbReference>
<dbReference type="Gene3D" id="3.20.20.80">
    <property type="entry name" value="Glycosidases"/>
    <property type="match status" value="1"/>
</dbReference>
<evidence type="ECO:0000313" key="12">
    <source>
        <dbReference type="Proteomes" id="UP001316189"/>
    </source>
</evidence>
<evidence type="ECO:0000256" key="1">
    <source>
        <dbReference type="ARBA" id="ARBA00007495"/>
    </source>
</evidence>
<dbReference type="CDD" id="cd00005">
    <property type="entry name" value="CBM9_like_1"/>
    <property type="match status" value="1"/>
</dbReference>
<keyword evidence="6 7" id="KW-0624">Polysaccharide degradation</keyword>
<dbReference type="Pfam" id="PF02018">
    <property type="entry name" value="CBM_4_9"/>
    <property type="match status" value="1"/>
</dbReference>
<evidence type="ECO:0000256" key="7">
    <source>
        <dbReference type="RuleBase" id="RU361174"/>
    </source>
</evidence>
<dbReference type="SUPFAM" id="SSF49785">
    <property type="entry name" value="Galactose-binding domain-like"/>
    <property type="match status" value="1"/>
</dbReference>
<dbReference type="CDD" id="cd10917">
    <property type="entry name" value="CE4_NodB_like_6s_7s"/>
    <property type="match status" value="1"/>
</dbReference>
<comment type="similarity">
    <text evidence="1 7">Belongs to the glycosyl hydrolase 10 (cellulase F) family.</text>
</comment>
<dbReference type="SMART" id="SM00633">
    <property type="entry name" value="Glyco_10"/>
    <property type="match status" value="1"/>
</dbReference>
<dbReference type="PRINTS" id="PR00134">
    <property type="entry name" value="GLHYDRLASE10"/>
</dbReference>
<evidence type="ECO:0000259" key="10">
    <source>
        <dbReference type="PROSITE" id="PS51760"/>
    </source>
</evidence>
<protein>
    <recommendedName>
        <fullName evidence="7">Beta-xylanase</fullName>
        <ecNumber evidence="7">3.2.1.8</ecNumber>
    </recommendedName>
</protein>
<dbReference type="Gene3D" id="2.60.120.260">
    <property type="entry name" value="Galactose-binding domain-like"/>
    <property type="match status" value="1"/>
</dbReference>
<sequence>MAALTFDDGPNPGETDAVLDLLAEHGVPAVFCVIGQNIQGTRGAELLRRIVDEGHTLCNHTTSYADMGAWTPEQVEADLTENLAIIREALGDPDAPVPYFRAPNGSWGQTAEVAARLGMQPLGLGNTIADWETQDVPTLTANLRAAMQPGAVVLAHDGGGDRTGTVEAVRTVLAEQIAAGWTFTLPAERGPEGGGGTGTTILSSDFEDGLAPWTARGDGTSPAVSLTDQAAHSGTQAALVDSRGDTWHGLGTDVSELFDTGVTYHVSAWVTLAEGASPDPAELRVSVQRDVEGTSSYDTVGSATGVTAGAWTQISADYTMAAADSALLYVESASGTSSFLVDDVVITRDAAPPVQTDIPSLQDELPWPIGVAIDERETVGQSAILVDKHFDQITAENAMKPESIQPTEGEFTFAEADRLVDAALANGQRVYGHTLVWHSQTPDWFFLDEAGQPLTSSAAHQTVLRERMKTHIDTVAGHYREKYGEYGTPGNPIVAFDVVNEAIAESEGDGLRRSRWFEVLGEQYLDLAFEYASDAFNRGVTENPPVTLFLNDYNTELPAKRAAMIAVAQRLLDRGAPIAGLGHQFHVSLVQPVAQLRASIDAFAELGLVQAVTELDVQIDGTVTQERLVQQGYYYADVFDMLRDYPDLFAVTVWGPYDSRSWRTGAPLLFDDQLQAKPAYWGIVDRGELPALTRQANVHAGDVAIDGDAIDAREWDLLPLIEIGSDGAGSTGFQLRWAEDHLTALVEVADATDDGADDVVRLFVGDTAVAVSRDGAVSGAGADAVVSSTATGYTAVVRLPATDLAAGSTVRFDLRVTDGATGGRLSWNDLSHGQEDGLRRGVVTLVEPVGLIEAPHAAVAPVIDGVVDDVWASAATVRTGTVVEGELGATADVSLLWRDQTLYALFRVTDDELDAGSSNAWEQDSVEVFLDPANAKAGAFQPADGQYRISYANAVSVSGDLDVIGDNLTSATATTDTGYLVEAALLLEEPVEPGGFVGVDFQVNDAAAGVRTGVVTWSDPTGRSYQDTSRWGVAQLLAPVVEPEEPKPAVTLDRRVVRAGEKVTARLTGFTPGSTVTVTLQSAKGGKHAPKAERLGQVRVGADGSAVASLTVPARTTAGPYTLTAASGDLRAQEQLTVTPAKGPGHGPGPGKGPGKGHGHDHGPGKGHDHGPGKGHDQGPGKGKGNGHGPGHGKPVAR</sequence>
<dbReference type="PANTHER" id="PTHR31490">
    <property type="entry name" value="GLYCOSYL HYDROLASE"/>
    <property type="match status" value="1"/>
</dbReference>
<dbReference type="EC" id="3.2.1.8" evidence="7"/>
<dbReference type="SUPFAM" id="SSF51445">
    <property type="entry name" value="(Trans)glycosidases"/>
    <property type="match status" value="1"/>
</dbReference>
<dbReference type="Proteomes" id="UP001316189">
    <property type="component" value="Chromosome"/>
</dbReference>
<feature type="compositionally biased region" description="Basic and acidic residues" evidence="8">
    <location>
        <begin position="1158"/>
        <end position="1179"/>
    </location>
</feature>
<evidence type="ECO:0000256" key="3">
    <source>
        <dbReference type="ARBA" id="ARBA00022801"/>
    </source>
</evidence>
<dbReference type="InterPro" id="IPR002509">
    <property type="entry name" value="NODB_dom"/>
</dbReference>
<dbReference type="InterPro" id="IPR011330">
    <property type="entry name" value="Glyco_hydro/deAcase_b/a-brl"/>
</dbReference>
<feature type="domain" description="GH10" evidence="10">
    <location>
        <begin position="355"/>
        <end position="686"/>
    </location>
</feature>
<dbReference type="PROSITE" id="PS51760">
    <property type="entry name" value="GH10_2"/>
    <property type="match status" value="1"/>
</dbReference>
<feature type="region of interest" description="Disordered" evidence="8">
    <location>
        <begin position="1139"/>
        <end position="1198"/>
    </location>
</feature>
<evidence type="ECO:0000256" key="4">
    <source>
        <dbReference type="ARBA" id="ARBA00023277"/>
    </source>
</evidence>
<dbReference type="InterPro" id="IPR044846">
    <property type="entry name" value="GH10"/>
</dbReference>
<proteinExistence type="inferred from homology"/>
<dbReference type="InterPro" id="IPR017853">
    <property type="entry name" value="GH"/>
</dbReference>
<dbReference type="Pfam" id="PF01522">
    <property type="entry name" value="Polysacc_deac_1"/>
    <property type="match status" value="1"/>
</dbReference>
<dbReference type="RefSeq" id="WP_256813668.1">
    <property type="nucleotide sequence ID" value="NZ_CP101988.1"/>
</dbReference>
<evidence type="ECO:0000256" key="2">
    <source>
        <dbReference type="ARBA" id="ARBA00022737"/>
    </source>
</evidence>
<dbReference type="Gene3D" id="2.60.40.230">
    <property type="entry name" value="Neocarzinostatin-like"/>
    <property type="match status" value="1"/>
</dbReference>
<reference evidence="11 12" key="1">
    <citation type="submission" date="2022-07" db="EMBL/GenBank/DDBJ databases">
        <title>Novel species in genus cellulomonas.</title>
        <authorList>
            <person name="Ye L."/>
        </authorList>
    </citation>
    <scope>NUCLEOTIDE SEQUENCE [LARGE SCALE GENOMIC DNA]</scope>
    <source>
        <strain evidence="12">zg-Y338</strain>
    </source>
</reference>
<dbReference type="InterPro" id="IPR008979">
    <property type="entry name" value="Galactose-bd-like_sf"/>
</dbReference>
<feature type="compositionally biased region" description="Gly residues" evidence="8">
    <location>
        <begin position="1180"/>
        <end position="1192"/>
    </location>
</feature>
<feature type="domain" description="NodB homology" evidence="9">
    <location>
        <begin position="1"/>
        <end position="184"/>
    </location>
</feature>
<dbReference type="SUPFAM" id="SSF88713">
    <property type="entry name" value="Glycoside hydrolase/deacetylase"/>
    <property type="match status" value="1"/>
</dbReference>
<feature type="region of interest" description="Disordered" evidence="8">
    <location>
        <begin position="211"/>
        <end position="230"/>
    </location>
</feature>
<dbReference type="Pfam" id="PF06452">
    <property type="entry name" value="CBM9_1"/>
    <property type="match status" value="1"/>
</dbReference>
<dbReference type="SUPFAM" id="SSF49344">
    <property type="entry name" value="CBD9-like"/>
    <property type="match status" value="2"/>
</dbReference>
<organism evidence="11 12">
    <name type="scientific">Cellulomonas chengniuliangii</name>
    <dbReference type="NCBI Taxonomy" id="2968084"/>
    <lineage>
        <taxon>Bacteria</taxon>
        <taxon>Bacillati</taxon>
        <taxon>Actinomycetota</taxon>
        <taxon>Actinomycetes</taxon>
        <taxon>Micrococcales</taxon>
        <taxon>Cellulomonadaceae</taxon>
        <taxon>Cellulomonas</taxon>
    </lineage>
</organism>
<dbReference type="InterPro" id="IPR027273">
    <property type="entry name" value="Neocarzinostatin-like"/>
</dbReference>
<keyword evidence="3 7" id="KW-0378">Hydrolase</keyword>
<comment type="catalytic activity">
    <reaction evidence="7">
        <text>Endohydrolysis of (1-&gt;4)-beta-D-xylosidic linkages in xylans.</text>
        <dbReference type="EC" id="3.2.1.8"/>
    </reaction>
</comment>
<dbReference type="InterPro" id="IPR010502">
    <property type="entry name" value="Carb-bd_dom_fam9"/>
</dbReference>
<keyword evidence="5 7" id="KW-0326">Glycosidase</keyword>
<name>A0ABY5KX75_9CELL</name>
<evidence type="ECO:0000259" key="9">
    <source>
        <dbReference type="PROSITE" id="PS51677"/>
    </source>
</evidence>
<keyword evidence="2" id="KW-0677">Repeat</keyword>
<evidence type="ECO:0000256" key="8">
    <source>
        <dbReference type="SAM" id="MobiDB-lite"/>
    </source>
</evidence>
<accession>A0ABY5KX75</accession>
<dbReference type="EMBL" id="CP101988">
    <property type="protein sequence ID" value="UUI75092.1"/>
    <property type="molecule type" value="Genomic_DNA"/>
</dbReference>
<dbReference type="PROSITE" id="PS51677">
    <property type="entry name" value="NODB"/>
    <property type="match status" value="1"/>
</dbReference>
<dbReference type="SUPFAM" id="SSF49319">
    <property type="entry name" value="Actinoxanthin-like"/>
    <property type="match status" value="1"/>
</dbReference>
<dbReference type="InterPro" id="IPR003305">
    <property type="entry name" value="CenC_carb-bd"/>
</dbReference>
<dbReference type="Gene3D" id="3.20.20.370">
    <property type="entry name" value="Glycoside hydrolase/deacetylase"/>
    <property type="match status" value="1"/>
</dbReference>
<dbReference type="Gene3D" id="2.60.40.1190">
    <property type="match status" value="1"/>
</dbReference>
<evidence type="ECO:0000256" key="6">
    <source>
        <dbReference type="ARBA" id="ARBA00023326"/>
    </source>
</evidence>
<keyword evidence="4 7" id="KW-0119">Carbohydrate metabolism</keyword>
<gene>
    <name evidence="11" type="ORF">NP064_15165</name>
</gene>
<keyword evidence="12" id="KW-1185">Reference proteome</keyword>
<dbReference type="PANTHER" id="PTHR31490:SF90">
    <property type="entry name" value="ENDO-1,4-BETA-XYLANASE A"/>
    <property type="match status" value="1"/>
</dbReference>
<feature type="compositionally biased region" description="Gly residues" evidence="8">
    <location>
        <begin position="1144"/>
        <end position="1156"/>
    </location>
</feature>
<dbReference type="InterPro" id="IPR001000">
    <property type="entry name" value="GH10_dom"/>
</dbReference>